<dbReference type="SUPFAM" id="SSF46565">
    <property type="entry name" value="Chaperone J-domain"/>
    <property type="match status" value="1"/>
</dbReference>
<feature type="zinc finger region" description="CR-type" evidence="15">
    <location>
        <begin position="131"/>
        <end position="209"/>
    </location>
</feature>
<feature type="binding site" evidence="14">
    <location>
        <position position="144"/>
    </location>
    <ligand>
        <name>Zn(2+)</name>
        <dbReference type="ChEBI" id="CHEBI:29105"/>
        <label>1</label>
    </ligand>
</feature>
<dbReference type="HAMAP" id="MF_01152">
    <property type="entry name" value="DnaJ"/>
    <property type="match status" value="1"/>
</dbReference>
<feature type="binding site" evidence="14">
    <location>
        <position position="161"/>
    </location>
    <ligand>
        <name>Zn(2+)</name>
        <dbReference type="ChEBI" id="CHEBI:29105"/>
        <label>2</label>
    </ligand>
</feature>
<evidence type="ECO:0000256" key="9">
    <source>
        <dbReference type="ARBA" id="ARBA00023016"/>
    </source>
</evidence>
<dbReference type="Pfam" id="PF01556">
    <property type="entry name" value="DnaJ_C"/>
    <property type="match status" value="1"/>
</dbReference>
<dbReference type="PRINTS" id="PR00625">
    <property type="entry name" value="JDOMAIN"/>
</dbReference>
<feature type="binding site" evidence="14">
    <location>
        <position position="164"/>
    </location>
    <ligand>
        <name>Zn(2+)</name>
        <dbReference type="ChEBI" id="CHEBI:29105"/>
        <label>2</label>
    </ligand>
</feature>
<evidence type="ECO:0000313" key="19">
    <source>
        <dbReference type="Proteomes" id="UP000551848"/>
    </source>
</evidence>
<evidence type="ECO:0000256" key="15">
    <source>
        <dbReference type="PROSITE-ProRule" id="PRU00546"/>
    </source>
</evidence>
<dbReference type="NCBIfam" id="TIGR02349">
    <property type="entry name" value="DnaJ_bact"/>
    <property type="match status" value="1"/>
</dbReference>
<dbReference type="InterPro" id="IPR008971">
    <property type="entry name" value="HSP40/DnaJ_pept-bd"/>
</dbReference>
<dbReference type="CDD" id="cd10747">
    <property type="entry name" value="DnaJ_C"/>
    <property type="match status" value="1"/>
</dbReference>
<dbReference type="GO" id="GO:0006260">
    <property type="term" value="P:DNA replication"/>
    <property type="evidence" value="ECO:0007669"/>
    <property type="project" value="UniProtKB-KW"/>
</dbReference>
<evidence type="ECO:0000256" key="3">
    <source>
        <dbReference type="ARBA" id="ARBA00022490"/>
    </source>
</evidence>
<keyword evidence="7 14" id="KW-0863">Zinc-finger</keyword>
<dbReference type="SUPFAM" id="SSF57938">
    <property type="entry name" value="DnaJ/Hsp40 cysteine-rich domain"/>
    <property type="match status" value="1"/>
</dbReference>
<evidence type="ECO:0000256" key="4">
    <source>
        <dbReference type="ARBA" id="ARBA00022705"/>
    </source>
</evidence>
<dbReference type="Pfam" id="PF00684">
    <property type="entry name" value="DnaJ_CXXCXGXG"/>
    <property type="match status" value="1"/>
</dbReference>
<dbReference type="InterPro" id="IPR012724">
    <property type="entry name" value="DnaJ"/>
</dbReference>
<dbReference type="GO" id="GO:0051082">
    <property type="term" value="F:unfolded protein binding"/>
    <property type="evidence" value="ECO:0007669"/>
    <property type="project" value="UniProtKB-UniRule"/>
</dbReference>
<feature type="binding site" evidence="14">
    <location>
        <position position="200"/>
    </location>
    <ligand>
        <name>Zn(2+)</name>
        <dbReference type="ChEBI" id="CHEBI:29105"/>
        <label>1</label>
    </ligand>
</feature>
<dbReference type="EMBL" id="JACETL010000001">
    <property type="protein sequence ID" value="MBA4692124.1"/>
    <property type="molecule type" value="Genomic_DNA"/>
</dbReference>
<feature type="repeat" description="CXXCXGXG motif" evidence="14">
    <location>
        <begin position="144"/>
        <end position="151"/>
    </location>
</feature>
<evidence type="ECO:0000256" key="6">
    <source>
        <dbReference type="ARBA" id="ARBA00022737"/>
    </source>
</evidence>
<dbReference type="SMART" id="SM00271">
    <property type="entry name" value="DnaJ"/>
    <property type="match status" value="1"/>
</dbReference>
<evidence type="ECO:0000256" key="1">
    <source>
        <dbReference type="ARBA" id="ARBA00004496"/>
    </source>
</evidence>
<comment type="function">
    <text evidence="11 14">Participates actively in the response to hyperosmotic and heat shock by preventing the aggregation of stress-denatured proteins and by disaggregating proteins, also in an autonomous, DnaK-independent fashion. Unfolded proteins bind initially to DnaJ; upon interaction with the DnaJ-bound protein, DnaK hydrolyzes its bound ATP, resulting in the formation of a stable complex. GrpE releases ADP from DnaK; ATP binding to DnaK triggers the release of the substrate protein, thus completing the reaction cycle. Several rounds of ATP-dependent interactions between DnaJ, DnaK and GrpE are required for fully efficient folding. Also involved, together with DnaK and GrpE, in the DNA replication of plasmids through activation of initiation proteins.</text>
</comment>
<feature type="binding site" evidence="14">
    <location>
        <position position="183"/>
    </location>
    <ligand>
        <name>Zn(2+)</name>
        <dbReference type="ChEBI" id="CHEBI:29105"/>
        <label>2</label>
    </ligand>
</feature>
<dbReference type="GO" id="GO:0009408">
    <property type="term" value="P:response to heat"/>
    <property type="evidence" value="ECO:0007669"/>
    <property type="project" value="InterPro"/>
</dbReference>
<gene>
    <name evidence="14 18" type="primary">dnaJ</name>
    <name evidence="18" type="ORF">H2072_00075</name>
</gene>
<dbReference type="Gene3D" id="2.60.260.20">
    <property type="entry name" value="Urease metallochaperone UreE, N-terminal domain"/>
    <property type="match status" value="2"/>
</dbReference>
<reference evidence="18 19" key="1">
    <citation type="submission" date="2020-06" db="EMBL/GenBank/DDBJ databases">
        <title>Dysbiosis in marine aquaculture revealed through microbiome analysis: reverse ecology for environmental sustainability.</title>
        <authorList>
            <person name="Haro-Moreno J.M."/>
            <person name="Coutinho F.H."/>
            <person name="Zaragoza-Solas A."/>
            <person name="Picazo A."/>
            <person name="Almagro-Moreno S."/>
            <person name="Lopez-Perez M."/>
        </authorList>
    </citation>
    <scope>NUCLEOTIDE SEQUENCE [LARGE SCALE GENOMIC DNA]</scope>
    <source>
        <strain evidence="18">MCMED-G41</strain>
    </source>
</reference>
<protein>
    <recommendedName>
        <fullName evidence="13 14">Chaperone protein DnaJ</fullName>
    </recommendedName>
</protein>
<keyword evidence="5 14" id="KW-0479">Metal-binding</keyword>
<sequence>MSQRDYYEVLGVSRSASDAELKKAFKKLAMKYHPDRNPDDPSANEKFKEAAEAYEILSDSEKKSAYDQFGHAGVQGMGGGQGGGFQDFNFGDIFGDIFGDVFGGRTSSRRSTRGQDLQYNIELSLKEAILGVKKTIKIPVDKICVECSGSGAKSGSAPVTCSQCNGAGQIRMQQGFFSVQQTCNVCGGEGSIIKNHCNVCRGAGVIQETKSLSVSIPPGVDNGDKVRLSGEGSALRGGRAGDLYVAIRVAQNEIFEREGKDLYFEAPIPFDIAVLGGTINIPGLESKIALKIPAYTQTGRIFRIKGKGAASVRDSRRGDLLCRVVIETPVNLSKAQIKIFEEFAKSIAGDEHHPIKQSFKNASDQFHNK</sequence>
<dbReference type="FunFam" id="2.60.260.20:FF:000004">
    <property type="entry name" value="Molecular chaperone DnaJ"/>
    <property type="match status" value="1"/>
</dbReference>
<dbReference type="Pfam" id="PF00226">
    <property type="entry name" value="DnaJ"/>
    <property type="match status" value="1"/>
</dbReference>
<comment type="subcellular location">
    <subcellularLocation>
        <location evidence="1 14">Cytoplasm</location>
    </subcellularLocation>
</comment>
<evidence type="ECO:0000256" key="10">
    <source>
        <dbReference type="ARBA" id="ARBA00023186"/>
    </source>
</evidence>
<comment type="cofactor">
    <cofactor evidence="14">
        <name>Zn(2+)</name>
        <dbReference type="ChEBI" id="CHEBI:29105"/>
    </cofactor>
    <text evidence="14">Binds 2 Zn(2+) ions per monomer.</text>
</comment>
<keyword evidence="4 14" id="KW-0235">DNA replication</keyword>
<dbReference type="PROSITE" id="PS51188">
    <property type="entry name" value="ZF_CR"/>
    <property type="match status" value="1"/>
</dbReference>
<dbReference type="SUPFAM" id="SSF49493">
    <property type="entry name" value="HSP40/DnaJ peptide-binding domain"/>
    <property type="match status" value="2"/>
</dbReference>
<feature type="binding site" evidence="14">
    <location>
        <position position="197"/>
    </location>
    <ligand>
        <name>Zn(2+)</name>
        <dbReference type="ChEBI" id="CHEBI:29105"/>
        <label>1</label>
    </ligand>
</feature>
<evidence type="ECO:0000256" key="13">
    <source>
        <dbReference type="ARBA" id="ARBA00067609"/>
    </source>
</evidence>
<dbReference type="GO" id="GO:0005524">
    <property type="term" value="F:ATP binding"/>
    <property type="evidence" value="ECO:0007669"/>
    <property type="project" value="InterPro"/>
</dbReference>
<keyword evidence="10 14" id="KW-0143">Chaperone</keyword>
<comment type="caution">
    <text evidence="18">The sequence shown here is derived from an EMBL/GenBank/DDBJ whole genome shotgun (WGS) entry which is preliminary data.</text>
</comment>
<evidence type="ECO:0000313" key="18">
    <source>
        <dbReference type="EMBL" id="MBA4692124.1"/>
    </source>
</evidence>
<evidence type="ECO:0000256" key="11">
    <source>
        <dbReference type="ARBA" id="ARBA00053423"/>
    </source>
</evidence>
<accession>A0A838XU55</accession>
<evidence type="ECO:0000256" key="14">
    <source>
        <dbReference type="HAMAP-Rule" id="MF_01152"/>
    </source>
</evidence>
<feature type="binding site" evidence="14">
    <location>
        <position position="147"/>
    </location>
    <ligand>
        <name>Zn(2+)</name>
        <dbReference type="ChEBI" id="CHEBI:29105"/>
        <label>1</label>
    </ligand>
</feature>
<dbReference type="PANTHER" id="PTHR43096">
    <property type="entry name" value="DNAJ HOMOLOG 1, MITOCHONDRIAL-RELATED"/>
    <property type="match status" value="1"/>
</dbReference>
<keyword evidence="9 14" id="KW-0346">Stress response</keyword>
<dbReference type="CDD" id="cd06257">
    <property type="entry name" value="DnaJ"/>
    <property type="match status" value="1"/>
</dbReference>
<dbReference type="FunFam" id="1.10.287.110:FF:000034">
    <property type="entry name" value="Chaperone protein DnaJ"/>
    <property type="match status" value="1"/>
</dbReference>
<feature type="binding site" evidence="14">
    <location>
        <position position="186"/>
    </location>
    <ligand>
        <name>Zn(2+)</name>
        <dbReference type="ChEBI" id="CHEBI:29105"/>
        <label>2</label>
    </ligand>
</feature>
<dbReference type="Proteomes" id="UP000551848">
    <property type="component" value="Unassembled WGS sequence"/>
</dbReference>
<dbReference type="Gene3D" id="1.10.287.110">
    <property type="entry name" value="DnaJ domain"/>
    <property type="match status" value="1"/>
</dbReference>
<dbReference type="AlphaFoldDB" id="A0A838XU55"/>
<feature type="repeat" description="CXXCXGXG motif" evidence="14">
    <location>
        <begin position="183"/>
        <end position="190"/>
    </location>
</feature>
<comment type="similarity">
    <text evidence="12 14">Belongs to the DnaJ family.</text>
</comment>
<evidence type="ECO:0000256" key="12">
    <source>
        <dbReference type="ARBA" id="ARBA00061004"/>
    </source>
</evidence>
<dbReference type="InterPro" id="IPR001623">
    <property type="entry name" value="DnaJ_domain"/>
</dbReference>
<proteinExistence type="inferred from homology"/>
<dbReference type="InterPro" id="IPR036869">
    <property type="entry name" value="J_dom_sf"/>
</dbReference>
<dbReference type="InterPro" id="IPR018253">
    <property type="entry name" value="DnaJ_domain_CS"/>
</dbReference>
<dbReference type="FunFam" id="2.10.230.10:FF:000002">
    <property type="entry name" value="Molecular chaperone DnaJ"/>
    <property type="match status" value="1"/>
</dbReference>
<evidence type="ECO:0000256" key="8">
    <source>
        <dbReference type="ARBA" id="ARBA00022833"/>
    </source>
</evidence>
<dbReference type="NCBIfam" id="NF008035">
    <property type="entry name" value="PRK10767.1"/>
    <property type="match status" value="1"/>
</dbReference>
<dbReference type="InterPro" id="IPR001305">
    <property type="entry name" value="HSP_DnaJ_Cys-rich_dom"/>
</dbReference>
<feature type="repeat" description="CXXCXGXG motif" evidence="14">
    <location>
        <begin position="161"/>
        <end position="168"/>
    </location>
</feature>
<dbReference type="Gene3D" id="2.10.230.10">
    <property type="entry name" value="Heat shock protein DnaJ, cysteine-rich domain"/>
    <property type="match status" value="1"/>
</dbReference>
<dbReference type="PROSITE" id="PS50076">
    <property type="entry name" value="DNAJ_2"/>
    <property type="match status" value="1"/>
</dbReference>
<dbReference type="CDD" id="cd10719">
    <property type="entry name" value="DnaJ_zf"/>
    <property type="match status" value="1"/>
</dbReference>
<evidence type="ECO:0000256" key="5">
    <source>
        <dbReference type="ARBA" id="ARBA00022723"/>
    </source>
</evidence>
<evidence type="ECO:0000259" key="16">
    <source>
        <dbReference type="PROSITE" id="PS50076"/>
    </source>
</evidence>
<dbReference type="PANTHER" id="PTHR43096:SF48">
    <property type="entry name" value="CHAPERONE PROTEIN DNAJ"/>
    <property type="match status" value="1"/>
</dbReference>
<feature type="domain" description="J" evidence="16">
    <location>
        <begin position="5"/>
        <end position="70"/>
    </location>
</feature>
<dbReference type="GO" id="GO:0031072">
    <property type="term" value="F:heat shock protein binding"/>
    <property type="evidence" value="ECO:0007669"/>
    <property type="project" value="InterPro"/>
</dbReference>
<dbReference type="InterPro" id="IPR036410">
    <property type="entry name" value="HSP_DnaJ_Cys-rich_dom_sf"/>
</dbReference>
<evidence type="ECO:0000259" key="17">
    <source>
        <dbReference type="PROSITE" id="PS51188"/>
    </source>
</evidence>
<organism evidence="18 19">
    <name type="scientific">SAR86 cluster bacterium</name>
    <dbReference type="NCBI Taxonomy" id="2030880"/>
    <lineage>
        <taxon>Bacteria</taxon>
        <taxon>Pseudomonadati</taxon>
        <taxon>Pseudomonadota</taxon>
        <taxon>Gammaproteobacteria</taxon>
        <taxon>SAR86 cluster</taxon>
    </lineage>
</organism>
<dbReference type="InterPro" id="IPR002939">
    <property type="entry name" value="DnaJ_C"/>
</dbReference>
<evidence type="ECO:0000256" key="2">
    <source>
        <dbReference type="ARBA" id="ARBA00011738"/>
    </source>
</evidence>
<keyword evidence="3 14" id="KW-0963">Cytoplasm</keyword>
<dbReference type="GO" id="GO:0008270">
    <property type="term" value="F:zinc ion binding"/>
    <property type="evidence" value="ECO:0007669"/>
    <property type="project" value="UniProtKB-UniRule"/>
</dbReference>
<feature type="domain" description="CR-type" evidence="17">
    <location>
        <begin position="131"/>
        <end position="209"/>
    </location>
</feature>
<evidence type="ECO:0000256" key="7">
    <source>
        <dbReference type="ARBA" id="ARBA00022771"/>
    </source>
</evidence>
<dbReference type="GO" id="GO:0042026">
    <property type="term" value="P:protein refolding"/>
    <property type="evidence" value="ECO:0007669"/>
    <property type="project" value="TreeGrafter"/>
</dbReference>
<keyword evidence="6 14" id="KW-0677">Repeat</keyword>
<feature type="repeat" description="CXXCXGXG motif" evidence="14">
    <location>
        <begin position="197"/>
        <end position="204"/>
    </location>
</feature>
<comment type="subunit">
    <text evidence="2 14">Homodimer.</text>
</comment>
<name>A0A838XU55_9GAMM</name>
<dbReference type="PROSITE" id="PS00636">
    <property type="entry name" value="DNAJ_1"/>
    <property type="match status" value="1"/>
</dbReference>
<keyword evidence="8 14" id="KW-0862">Zinc</keyword>
<comment type="domain">
    <text evidence="14">The J domain is necessary and sufficient to stimulate DnaK ATPase activity. Zinc center 1 plays an important role in the autonomous, DnaK-independent chaperone activity of DnaJ. Zinc center 2 is essential for interaction with DnaK and for DnaJ activity.</text>
</comment>
<dbReference type="GO" id="GO:0005737">
    <property type="term" value="C:cytoplasm"/>
    <property type="evidence" value="ECO:0007669"/>
    <property type="project" value="UniProtKB-SubCell"/>
</dbReference>